<dbReference type="EMBL" id="QLST01000023">
    <property type="protein sequence ID" value="RBA27343.1"/>
    <property type="molecule type" value="Genomic_DNA"/>
</dbReference>
<dbReference type="RefSeq" id="WP_113990005.1">
    <property type="nucleotide sequence ID" value="NZ_QLST01000023.1"/>
</dbReference>
<keyword evidence="2" id="KW-1185">Reference proteome</keyword>
<dbReference type="Proteomes" id="UP000253319">
    <property type="component" value="Unassembled WGS sequence"/>
</dbReference>
<proteinExistence type="predicted"/>
<comment type="caution">
    <text evidence="1">The sequence shown here is derived from an EMBL/GenBank/DDBJ whole genome shotgun (WGS) entry which is preliminary data.</text>
</comment>
<name>A0A365NZ25_9FLAO</name>
<dbReference type="OrthoDB" id="1158431at2"/>
<accession>A0A365NZ25</accession>
<dbReference type="AlphaFoldDB" id="A0A365NZ25"/>
<sequence length="279" mass="31570">MESSNKKLSTLFVLLFIFPLSAQDIKIGDLIKFKSSILTSSQTNKDTLHANIVFRIQNIEGESIYVEALPFTENGYKKVNLDGKDIIIEKENGKLKNAIPYEEASLYAKVKASERSLANTYNDNIFILDKKDFTDNYDKVTPFDRVTLGVVSLPVKFRFQEQSTFETNFNIGATVGLRLFTNPFSPYAFYVQTGINIGTTKLTSTNSSIEPEKEINASLGTILFGAMFQYKKIQSGIYLGYDFISNQKEYSWNYHGKPWLSIGIGIDVFENKDVKINSQ</sequence>
<gene>
    <name evidence="1" type="ORF">DPN68_12640</name>
</gene>
<reference evidence="1 2" key="1">
    <citation type="submission" date="2018-06" db="EMBL/GenBank/DDBJ databases">
        <title>Flavobacterium tibetense sp. nov., isolated from a wetland YonghuCo on Tibetan Plateau.</title>
        <authorList>
            <person name="Xing P."/>
            <person name="Phurbu D."/>
            <person name="Lu H."/>
        </authorList>
    </citation>
    <scope>NUCLEOTIDE SEQUENCE [LARGE SCALE GENOMIC DNA]</scope>
    <source>
        <strain evidence="1 2">YH5</strain>
    </source>
</reference>
<organism evidence="1 2">
    <name type="scientific">Flavobacterium tibetense</name>
    <dbReference type="NCBI Taxonomy" id="2233533"/>
    <lineage>
        <taxon>Bacteria</taxon>
        <taxon>Pseudomonadati</taxon>
        <taxon>Bacteroidota</taxon>
        <taxon>Flavobacteriia</taxon>
        <taxon>Flavobacteriales</taxon>
        <taxon>Flavobacteriaceae</taxon>
        <taxon>Flavobacterium</taxon>
    </lineage>
</organism>
<evidence type="ECO:0000313" key="2">
    <source>
        <dbReference type="Proteomes" id="UP000253319"/>
    </source>
</evidence>
<protein>
    <submittedName>
        <fullName evidence="1">Uncharacterized protein</fullName>
    </submittedName>
</protein>
<evidence type="ECO:0000313" key="1">
    <source>
        <dbReference type="EMBL" id="RBA27343.1"/>
    </source>
</evidence>